<accession>A0A6G6W8I8</accession>
<dbReference type="AlphaFoldDB" id="A0A6G6W8I8"/>
<evidence type="ECO:0000256" key="1">
    <source>
        <dbReference type="SAM" id="SignalP"/>
    </source>
</evidence>
<proteinExistence type="predicted"/>
<name>A0A6G6W8I8_9ACTN</name>
<dbReference type="EMBL" id="CP049257">
    <property type="protein sequence ID" value="QIG41360.1"/>
    <property type="molecule type" value="Genomic_DNA"/>
</dbReference>
<feature type="signal peptide" evidence="1">
    <location>
        <begin position="1"/>
        <end position="26"/>
    </location>
</feature>
<keyword evidence="3" id="KW-1185">Reference proteome</keyword>
<evidence type="ECO:0000313" key="2">
    <source>
        <dbReference type="EMBL" id="QIG41360.1"/>
    </source>
</evidence>
<gene>
    <name evidence="2" type="ORF">G5V58_20895</name>
</gene>
<evidence type="ECO:0008006" key="4">
    <source>
        <dbReference type="Google" id="ProtNLM"/>
    </source>
</evidence>
<evidence type="ECO:0000313" key="3">
    <source>
        <dbReference type="Proteomes" id="UP000502996"/>
    </source>
</evidence>
<keyword evidence="1" id="KW-0732">Signal</keyword>
<dbReference type="RefSeq" id="WP_165227622.1">
    <property type="nucleotide sequence ID" value="NZ_CP049257.1"/>
</dbReference>
<sequence>MSIRTPLAAATVAVGLVAALAPTAQAAPRAGIQGDTQVIADCQHATQVPRKVLSACGDADEYARITDWRSWTRHQARGSGTLVVNDCEPTCAAGTFRRYPATFSLHRVRTGPTGTRLFTRLGVTWVQGGEQRNTTLPLPTAPLGG</sequence>
<protein>
    <recommendedName>
        <fullName evidence="4">Secreted protein</fullName>
    </recommendedName>
</protein>
<feature type="chain" id="PRO_5026168448" description="Secreted protein" evidence="1">
    <location>
        <begin position="27"/>
        <end position="145"/>
    </location>
</feature>
<dbReference type="Proteomes" id="UP000502996">
    <property type="component" value="Chromosome"/>
</dbReference>
<dbReference type="KEGG" id="nano:G5V58_20895"/>
<reference evidence="2 3" key="1">
    <citation type="submission" date="2020-02" db="EMBL/GenBank/DDBJ databases">
        <title>Full genome sequence of Nocardioides sp. R-3366.</title>
        <authorList>
            <person name="Im W.-T."/>
        </authorList>
    </citation>
    <scope>NUCLEOTIDE SEQUENCE [LARGE SCALE GENOMIC DNA]</scope>
    <source>
        <strain evidence="2 3">R-3366</strain>
    </source>
</reference>
<organism evidence="2 3">
    <name type="scientific">Nocardioides anomalus</name>
    <dbReference type="NCBI Taxonomy" id="2712223"/>
    <lineage>
        <taxon>Bacteria</taxon>
        <taxon>Bacillati</taxon>
        <taxon>Actinomycetota</taxon>
        <taxon>Actinomycetes</taxon>
        <taxon>Propionibacteriales</taxon>
        <taxon>Nocardioidaceae</taxon>
        <taxon>Nocardioides</taxon>
    </lineage>
</organism>